<dbReference type="Pfam" id="PF00496">
    <property type="entry name" value="SBP_bac_5"/>
    <property type="match status" value="1"/>
</dbReference>
<dbReference type="SUPFAM" id="SSF53850">
    <property type="entry name" value="Periplasmic binding protein-like II"/>
    <property type="match status" value="1"/>
</dbReference>
<sequence>MRRLSLLLATPLLLAGCFAGGGDEAAAAPGDARLRVALTFPPTRGMSPHGDDAVRLSQLGVIEGLTRLDENGAARPALATEWRRTDDRTWLFTLREARFHDGTAVTAAAVSDALRRANAATPRLRVLTGLTLTATAAGPDTVAVSTDIADPLLPQRMSSPALGVLAPSAYTGGQPNPVRTATGPFVLTEVRGAQGVTAERFDGYWGEAARAAGLDVEFVSDGTTRANALRTGAVDVVDTIPIAQTAVLDRAALHEVPTTRTVNLLLNTAKGTFADPAARAAARAAVRPRPIVDGVYESRADAAQGLFGPALPWAARQRVTPERRAPGTVTGRPVVLATYTNRPELPEIATVVQRQLEDAGFAVRQEVREYSRLEADALAGTFDAVILSRSTALDTGDPVSYLASDFTCEGSYNIAQLCDPAVDRVVAEAGATGDSARRQAAIMRAEAAVLATDAAVPLLHERVVQGVAPGVTGVLPDARERTLVGAGTHRR</sequence>
<dbReference type="PROSITE" id="PS51257">
    <property type="entry name" value="PROKAR_LIPOPROTEIN"/>
    <property type="match status" value="1"/>
</dbReference>
<comment type="caution">
    <text evidence="3">The sequence shown here is derived from an EMBL/GenBank/DDBJ whole genome shotgun (WGS) entry which is preliminary data.</text>
</comment>
<dbReference type="InterPro" id="IPR000914">
    <property type="entry name" value="SBP_5_dom"/>
</dbReference>
<dbReference type="Gene3D" id="3.40.190.10">
    <property type="entry name" value="Periplasmic binding protein-like II"/>
    <property type="match status" value="1"/>
</dbReference>
<dbReference type="EMBL" id="BSDI01000020">
    <property type="protein sequence ID" value="GLH99082.1"/>
    <property type="molecule type" value="Genomic_DNA"/>
</dbReference>
<dbReference type="InterPro" id="IPR030678">
    <property type="entry name" value="Peptide/Ni-bd"/>
</dbReference>
<keyword evidence="1" id="KW-0732">Signal</keyword>
<feature type="domain" description="Solute-binding protein family 5" evidence="2">
    <location>
        <begin position="75"/>
        <end position="412"/>
    </location>
</feature>
<reference evidence="3" key="1">
    <citation type="submission" date="2022-12" db="EMBL/GenBank/DDBJ databases">
        <title>New Phytohabitans aurantiacus sp. RD004123 nov., an actinomycete isolated from soil.</title>
        <authorList>
            <person name="Triningsih D.W."/>
            <person name="Harunari E."/>
            <person name="Igarashi Y."/>
        </authorList>
    </citation>
    <scope>NUCLEOTIDE SEQUENCE</scope>
    <source>
        <strain evidence="3">RD004123</strain>
    </source>
</reference>
<protein>
    <submittedName>
        <fullName evidence="3">ABC transporter substrate-binding protein</fullName>
    </submittedName>
</protein>
<dbReference type="PIRSF" id="PIRSF002741">
    <property type="entry name" value="MppA"/>
    <property type="match status" value="1"/>
</dbReference>
<gene>
    <name evidence="3" type="ORF">Pa4123_43570</name>
</gene>
<feature type="chain" id="PRO_5047008253" evidence="1">
    <location>
        <begin position="20"/>
        <end position="491"/>
    </location>
</feature>
<accession>A0ABQ5QYF7</accession>
<feature type="signal peptide" evidence="1">
    <location>
        <begin position="1"/>
        <end position="19"/>
    </location>
</feature>
<proteinExistence type="predicted"/>
<dbReference type="PANTHER" id="PTHR30290">
    <property type="entry name" value="PERIPLASMIC BINDING COMPONENT OF ABC TRANSPORTER"/>
    <property type="match status" value="1"/>
</dbReference>
<evidence type="ECO:0000256" key="1">
    <source>
        <dbReference type="SAM" id="SignalP"/>
    </source>
</evidence>
<dbReference type="Gene3D" id="3.10.105.10">
    <property type="entry name" value="Dipeptide-binding Protein, Domain 3"/>
    <property type="match status" value="1"/>
</dbReference>
<dbReference type="RefSeq" id="WP_281898484.1">
    <property type="nucleotide sequence ID" value="NZ_BSDI01000020.1"/>
</dbReference>
<name>A0ABQ5QYF7_9ACTN</name>
<organism evidence="3 4">
    <name type="scientific">Phytohabitans aurantiacus</name>
    <dbReference type="NCBI Taxonomy" id="3016789"/>
    <lineage>
        <taxon>Bacteria</taxon>
        <taxon>Bacillati</taxon>
        <taxon>Actinomycetota</taxon>
        <taxon>Actinomycetes</taxon>
        <taxon>Micromonosporales</taxon>
        <taxon>Micromonosporaceae</taxon>
    </lineage>
</organism>
<evidence type="ECO:0000313" key="3">
    <source>
        <dbReference type="EMBL" id="GLH99082.1"/>
    </source>
</evidence>
<dbReference type="InterPro" id="IPR039424">
    <property type="entry name" value="SBP_5"/>
</dbReference>
<evidence type="ECO:0000259" key="2">
    <source>
        <dbReference type="Pfam" id="PF00496"/>
    </source>
</evidence>
<keyword evidence="4" id="KW-1185">Reference proteome</keyword>
<dbReference type="PANTHER" id="PTHR30290:SF65">
    <property type="entry name" value="MONOACYL PHOSPHATIDYLINOSITOL TETRAMANNOSIDE-BINDING PROTEIN LPQW-RELATED"/>
    <property type="match status" value="1"/>
</dbReference>
<evidence type="ECO:0000313" key="4">
    <source>
        <dbReference type="Proteomes" id="UP001144280"/>
    </source>
</evidence>
<dbReference type="Proteomes" id="UP001144280">
    <property type="component" value="Unassembled WGS sequence"/>
</dbReference>